<evidence type="ECO:0000313" key="1">
    <source>
        <dbReference type="EMBL" id="PSS37978.1"/>
    </source>
</evidence>
<sequence>MGEVEARDLPGDLVGVVGATAKETCRFDCLRALGLGVVSTMTREVLATGPVLASSTEEKDTEFPIEGAWGRLRLLDWAAIEGLNTTVSGLLAEITELRVSGVDFARETCKEVRQVVTINEQILDVLSKSPLAEGSST</sequence>
<gene>
    <name evidence="1" type="ORF">PHLCEN_2v161</name>
</gene>
<keyword evidence="2" id="KW-1185">Reference proteome</keyword>
<protein>
    <submittedName>
        <fullName evidence="1">Uncharacterized protein</fullName>
    </submittedName>
</protein>
<reference evidence="1 2" key="1">
    <citation type="submission" date="2018-02" db="EMBL/GenBank/DDBJ databases">
        <title>Genome sequence of the basidiomycete white-rot fungus Phlebia centrifuga.</title>
        <authorList>
            <person name="Granchi Z."/>
            <person name="Peng M."/>
            <person name="de Vries R.P."/>
            <person name="Hilden K."/>
            <person name="Makela M.R."/>
            <person name="Grigoriev I."/>
            <person name="Riley R."/>
        </authorList>
    </citation>
    <scope>NUCLEOTIDE SEQUENCE [LARGE SCALE GENOMIC DNA]</scope>
    <source>
        <strain evidence="1 2">FBCC195</strain>
    </source>
</reference>
<accession>A0A2R6S6R5</accession>
<comment type="caution">
    <text evidence="1">The sequence shown here is derived from an EMBL/GenBank/DDBJ whole genome shotgun (WGS) entry which is preliminary data.</text>
</comment>
<name>A0A2R6S6R5_9APHY</name>
<proteinExistence type="predicted"/>
<evidence type="ECO:0000313" key="2">
    <source>
        <dbReference type="Proteomes" id="UP000186601"/>
    </source>
</evidence>
<dbReference type="EMBL" id="MLYV02000012">
    <property type="protein sequence ID" value="PSS37978.1"/>
    <property type="molecule type" value="Genomic_DNA"/>
</dbReference>
<dbReference type="AlphaFoldDB" id="A0A2R6S6R5"/>
<organism evidence="1 2">
    <name type="scientific">Hermanssonia centrifuga</name>
    <dbReference type="NCBI Taxonomy" id="98765"/>
    <lineage>
        <taxon>Eukaryota</taxon>
        <taxon>Fungi</taxon>
        <taxon>Dikarya</taxon>
        <taxon>Basidiomycota</taxon>
        <taxon>Agaricomycotina</taxon>
        <taxon>Agaricomycetes</taxon>
        <taxon>Polyporales</taxon>
        <taxon>Meruliaceae</taxon>
        <taxon>Hermanssonia</taxon>
    </lineage>
</organism>
<dbReference type="Proteomes" id="UP000186601">
    <property type="component" value="Unassembled WGS sequence"/>
</dbReference>